<reference evidence="4 5" key="1">
    <citation type="submission" date="2016-02" db="EMBL/GenBank/DDBJ databases">
        <title>Genome analysis of coral dinoflagellate symbionts highlights evolutionary adaptations to a symbiotic lifestyle.</title>
        <authorList>
            <person name="Aranda M."/>
            <person name="Li Y."/>
            <person name="Liew Y.J."/>
            <person name="Baumgarten S."/>
            <person name="Simakov O."/>
            <person name="Wilson M."/>
            <person name="Piel J."/>
            <person name="Ashoor H."/>
            <person name="Bougouffa S."/>
            <person name="Bajic V.B."/>
            <person name="Ryu T."/>
            <person name="Ravasi T."/>
            <person name="Bayer T."/>
            <person name="Micklem G."/>
            <person name="Kim H."/>
            <person name="Bhak J."/>
            <person name="Lajeunesse T.C."/>
            <person name="Voolstra C.R."/>
        </authorList>
    </citation>
    <scope>NUCLEOTIDE SEQUENCE [LARGE SCALE GENOMIC DNA]</scope>
    <source>
        <strain evidence="4 5">CCMP2467</strain>
    </source>
</reference>
<evidence type="ECO:0000259" key="3">
    <source>
        <dbReference type="Pfam" id="PF04969"/>
    </source>
</evidence>
<dbReference type="Pfam" id="PF04969">
    <property type="entry name" value="CS"/>
    <property type="match status" value="1"/>
</dbReference>
<name>A0A1Q9EUT6_SYMMI</name>
<proteinExistence type="inferred from homology"/>
<dbReference type="GO" id="GO:0005829">
    <property type="term" value="C:cytosol"/>
    <property type="evidence" value="ECO:0007669"/>
    <property type="project" value="TreeGrafter"/>
</dbReference>
<dbReference type="InterPro" id="IPR045250">
    <property type="entry name" value="p23-like"/>
</dbReference>
<comment type="similarity">
    <text evidence="1">Belongs to the p23/wos2 family.</text>
</comment>
<accession>A0A1Q9EUT6</accession>
<evidence type="ECO:0000256" key="2">
    <source>
        <dbReference type="SAM" id="MobiDB-lite"/>
    </source>
</evidence>
<comment type="caution">
    <text evidence="4">The sequence shown here is derived from an EMBL/GenBank/DDBJ whole genome shotgun (WGS) entry which is preliminary data.</text>
</comment>
<evidence type="ECO:0000256" key="1">
    <source>
        <dbReference type="ARBA" id="ARBA00025733"/>
    </source>
</evidence>
<dbReference type="GO" id="GO:0051131">
    <property type="term" value="P:chaperone-mediated protein complex assembly"/>
    <property type="evidence" value="ECO:0007669"/>
    <property type="project" value="TreeGrafter"/>
</dbReference>
<feature type="domain" description="CS" evidence="3">
    <location>
        <begin position="18"/>
        <end position="48"/>
    </location>
</feature>
<dbReference type="Proteomes" id="UP000186817">
    <property type="component" value="Unassembled WGS sequence"/>
</dbReference>
<dbReference type="Gene3D" id="2.60.40.790">
    <property type="match status" value="1"/>
</dbReference>
<keyword evidence="5" id="KW-1185">Reference proteome</keyword>
<dbReference type="OMA" id="EDHESGM"/>
<dbReference type="InterPro" id="IPR007052">
    <property type="entry name" value="CS_dom"/>
</dbReference>
<protein>
    <recommendedName>
        <fullName evidence="3">CS domain-containing protein</fullName>
    </recommendedName>
</protein>
<dbReference type="InterPro" id="IPR008978">
    <property type="entry name" value="HSP20-like_chaperone"/>
</dbReference>
<organism evidence="4 5">
    <name type="scientific">Symbiodinium microadriaticum</name>
    <name type="common">Dinoflagellate</name>
    <name type="synonym">Zooxanthella microadriatica</name>
    <dbReference type="NCBI Taxonomy" id="2951"/>
    <lineage>
        <taxon>Eukaryota</taxon>
        <taxon>Sar</taxon>
        <taxon>Alveolata</taxon>
        <taxon>Dinophyceae</taxon>
        <taxon>Suessiales</taxon>
        <taxon>Symbiodiniaceae</taxon>
        <taxon>Symbiodinium</taxon>
    </lineage>
</organism>
<dbReference type="OrthoDB" id="1564555at2759"/>
<dbReference type="PANTHER" id="PTHR22932:SF1">
    <property type="entry name" value="CO-CHAPERONE PROTEIN DAF-41"/>
    <property type="match status" value="1"/>
</dbReference>
<dbReference type="SUPFAM" id="SSF49764">
    <property type="entry name" value="HSP20-like chaperones"/>
    <property type="match status" value="1"/>
</dbReference>
<dbReference type="GO" id="GO:0051879">
    <property type="term" value="F:Hsp90 protein binding"/>
    <property type="evidence" value="ECO:0007669"/>
    <property type="project" value="InterPro"/>
</dbReference>
<dbReference type="GO" id="GO:0006457">
    <property type="term" value="P:protein folding"/>
    <property type="evidence" value="ECO:0007669"/>
    <property type="project" value="TreeGrafter"/>
</dbReference>
<dbReference type="EMBL" id="LSRX01000064">
    <property type="protein sequence ID" value="OLQ11167.1"/>
    <property type="molecule type" value="Genomic_DNA"/>
</dbReference>
<feature type="region of interest" description="Disordered" evidence="2">
    <location>
        <begin position="72"/>
        <end position="130"/>
    </location>
</feature>
<evidence type="ECO:0000313" key="5">
    <source>
        <dbReference type="Proteomes" id="UP000186817"/>
    </source>
</evidence>
<dbReference type="GO" id="GO:0005634">
    <property type="term" value="C:nucleus"/>
    <property type="evidence" value="ECO:0007669"/>
    <property type="project" value="TreeGrafter"/>
</dbReference>
<feature type="region of interest" description="Disordered" evidence="2">
    <location>
        <begin position="150"/>
        <end position="170"/>
    </location>
</feature>
<dbReference type="GO" id="GO:0051087">
    <property type="term" value="F:protein-folding chaperone binding"/>
    <property type="evidence" value="ECO:0007669"/>
    <property type="project" value="TreeGrafter"/>
</dbReference>
<dbReference type="AlphaFoldDB" id="A0A1Q9EUT6"/>
<dbReference type="PANTHER" id="PTHR22932">
    <property type="entry name" value="TELOMERASE-BINDING PROTEIN P23 HSP90 CO-CHAPERONE"/>
    <property type="match status" value="1"/>
</dbReference>
<evidence type="ECO:0000313" key="4">
    <source>
        <dbReference type="EMBL" id="OLQ11167.1"/>
    </source>
</evidence>
<gene>
    <name evidence="4" type="ORF">AK812_SmicGene5024</name>
</gene>
<sequence length="170" mass="18658">MAAGYGSTPEVPKALQPSVLWAQRKDSVFVTVDVKDAKDVSVQLEDDRSWKQRKDDVAYSFHLDLFAQIRREEPLKETQQADSDEEDEKGAFDTSGLEGMDFSNLSPEEVEGPKAQNDGAGGSDDRDSILADLDEDVAVFTDEEARLHCLMSRSETTEKGVNKSPVGSTG</sequence>